<comment type="caution">
    <text evidence="1">The sequence shown here is derived from an EMBL/GenBank/DDBJ whole genome shotgun (WGS) entry which is preliminary data.</text>
</comment>
<keyword evidence="2" id="KW-1185">Reference proteome</keyword>
<dbReference type="AlphaFoldDB" id="A0AAD5M525"/>
<evidence type="ECO:0000313" key="2">
    <source>
        <dbReference type="Proteomes" id="UP001196413"/>
    </source>
</evidence>
<name>A0AAD5M525_PARTN</name>
<sequence>MPAHRAENAERRRSVDIHLEMFEKMNRVPKMIILTKKTEPSSVTFLILLLVSISTVFGCGVIRGGQSNE</sequence>
<organism evidence="1 2">
    <name type="scientific">Parelaphostrongylus tenuis</name>
    <name type="common">Meningeal worm</name>
    <dbReference type="NCBI Taxonomy" id="148309"/>
    <lineage>
        <taxon>Eukaryota</taxon>
        <taxon>Metazoa</taxon>
        <taxon>Ecdysozoa</taxon>
        <taxon>Nematoda</taxon>
        <taxon>Chromadorea</taxon>
        <taxon>Rhabditida</taxon>
        <taxon>Rhabditina</taxon>
        <taxon>Rhabditomorpha</taxon>
        <taxon>Strongyloidea</taxon>
        <taxon>Metastrongylidae</taxon>
        <taxon>Parelaphostrongylus</taxon>
    </lineage>
</organism>
<gene>
    <name evidence="1" type="ORF">KIN20_007188</name>
</gene>
<proteinExistence type="predicted"/>
<protein>
    <submittedName>
        <fullName evidence="1">Uncharacterized protein</fullName>
    </submittedName>
</protein>
<dbReference type="EMBL" id="JAHQIW010001029">
    <property type="protein sequence ID" value="KAJ1351215.1"/>
    <property type="molecule type" value="Genomic_DNA"/>
</dbReference>
<evidence type="ECO:0000313" key="1">
    <source>
        <dbReference type="EMBL" id="KAJ1351215.1"/>
    </source>
</evidence>
<accession>A0AAD5M525</accession>
<dbReference type="Proteomes" id="UP001196413">
    <property type="component" value="Unassembled WGS sequence"/>
</dbReference>
<reference evidence="1" key="1">
    <citation type="submission" date="2021-06" db="EMBL/GenBank/DDBJ databases">
        <title>Parelaphostrongylus tenuis whole genome reference sequence.</title>
        <authorList>
            <person name="Garwood T.J."/>
            <person name="Larsen P.A."/>
            <person name="Fountain-Jones N.M."/>
            <person name="Garbe J.R."/>
            <person name="Macchietto M.G."/>
            <person name="Kania S.A."/>
            <person name="Gerhold R.W."/>
            <person name="Richards J.E."/>
            <person name="Wolf T.M."/>
        </authorList>
    </citation>
    <scope>NUCLEOTIDE SEQUENCE</scope>
    <source>
        <strain evidence="1">MNPRO001-30</strain>
        <tissue evidence="1">Meninges</tissue>
    </source>
</reference>